<feature type="transmembrane region" description="Helical" evidence="1">
    <location>
        <begin position="1364"/>
        <end position="1390"/>
    </location>
</feature>
<dbReference type="Pfam" id="PF00550">
    <property type="entry name" value="PP-binding"/>
    <property type="match status" value="1"/>
</dbReference>
<accession>A0A9P7UVM5</accession>
<dbReference type="InterPro" id="IPR011004">
    <property type="entry name" value="Trimer_LpxA-like_sf"/>
</dbReference>
<dbReference type="Gene3D" id="3.40.50.12780">
    <property type="entry name" value="N-terminal domain of ligase-like"/>
    <property type="match status" value="1"/>
</dbReference>
<dbReference type="InterPro" id="IPR036736">
    <property type="entry name" value="ACP-like_sf"/>
</dbReference>
<dbReference type="EMBL" id="CM032183">
    <property type="protein sequence ID" value="KAG7094546.1"/>
    <property type="molecule type" value="Genomic_DNA"/>
</dbReference>
<feature type="transmembrane region" description="Helical" evidence="1">
    <location>
        <begin position="1308"/>
        <end position="1333"/>
    </location>
</feature>
<dbReference type="KEGG" id="more:E1B28_005374"/>
<evidence type="ECO:0000313" key="3">
    <source>
        <dbReference type="EMBL" id="KAG7094546.1"/>
    </source>
</evidence>
<sequence length="1557" mass="170197">MSTQSPLSVLGYKPLTLPSTRCLGDALAQRLCESTKIHNLFDCLPSTLEPAIFSPDSSTPPLTHADLRSFLSKFTLPSSYPLSHSDRVAILLPNGPVNAVALLCIAAYYTCAPMNASCTSAELREDIVRLGVKVVLTTRDLERRLDLRSIADELDCSVVYADSRRSGSVGLFDLKLSSEGRKGRVRPSSSWSLWSPVLNNLDDKCMVLCTSGTSGKKKVVPYTLKCLIIGSWAVVQSWNLKPSDVNLNMMPLFHVGGVVRNLLAPVFSGGSTIVCPGFDAVAFWSICSKLQATWYYAAPTIHNAILASQPSNIVPSKDLSIRMICNAAGGLLPSLALELKDRFSGAVVLPSYGMTECMPIASPPTTYQLDRPGCSGIACGPHISIRDPRDLERQLRTGAHGAVSVRGFPTFSGYETSPDPEVPLDTSIFTSEGWFDTGDVGYLDEDGYLFITGRSKEIINKGGEVISPFEVEEAVSIAGKGILKATLAFSVEHDVLQEAVGLVIVPADNQARLSLQQLHSLVKDSLHPSKWPFVLVYMDDVPKNSAGKPLRINLSKRLRLGCFSDDVPSIGRHFEAQLSNVPTGISATIPCRPVSIDCSAIHKLVSEIRGVSEAVVRLDSDGIPEAFVSVKASYSIEPASIITSLSASLPGYALPQIHLSNYAFPRTSDGSIDFLLLEKYELSQTSSSMSDTSLLVRDIIADLLNIERTKITLESDFFLLGGSSLLLGKLSYQLRKSTGVDVNITSLFTNSTVAGITSLISVEKKTSAEFDSQSTLDACTGPDFMEKLPPISRLSSFLGDFTVSTKRRGQNHPFVLIVQSLPFIFFYPLKAALTWTVFLFILAAFAPFIDRTFFVRIGGLLFAMIASRMVMRIVAPVVAILFKWIIIGRYKPGVYPMWSNYYLRWWIVNQALMTAGRGVFSLTSQLGIIYYRLLGAKIGWDVSIDDRAQLGEFDLLTLQDGCRIDHALVRGFSVERDGLFRLAPIVIGADSSINTMTHISPGSTIPEKSVYGPQSSTVEGPSPPEFAAYNRAAIAQPHWALRVFVGWPIFGFVYFVSLLPWLVILWIMFEETFRLIEDQNVLISVIFWFANPTRVAFHVVAKAVRAVVSPLIQLMLGIVVKRIFGLNTECRGTPSQIFLLRRFLSSNLLSQQKLRQAFAILGSHYEVVSIVYRAMGAKIGRRVYWPGTGINCMDPELLEIGDDVVFGSRSEIFTSDGIGSEKIVIGRGAMIADRVVLLPGTRVGEGTVMGSGTLGTRNGYYCDGSVWMGSKNGKPLCLKSGTPPGALGNTGDTTTPFGRAFYQSKAPYFVFPYPLLVLINVMVTSFCAIYWSAPAIISAQVLRILFIHAPSLPLFTPTRYQLAIVYPLVAGIYVAVLHLQALLAFAWVILMKWVVIGRRRVGQYNWDVNSYCQRWQLHLVLSRLVNKAFKGGLLTPISGTAFIVWYYRAMGAAIGKNCSIFTGGRLGLMTEPDLVELGNDVSLDNCSVVAHVNSRGQFSLNHLKIGNSCAMRSGSRLLSGASMEDRSILCEHTLLTSGEVAVTGTAYTGWPGHVHIA</sequence>
<keyword evidence="1" id="KW-0472">Membrane</keyword>
<dbReference type="InterPro" id="IPR000873">
    <property type="entry name" value="AMP-dep_synth/lig_dom"/>
</dbReference>
<evidence type="ECO:0000313" key="4">
    <source>
        <dbReference type="Proteomes" id="UP001049176"/>
    </source>
</evidence>
<feature type="transmembrane region" description="Helical" evidence="1">
    <location>
        <begin position="1044"/>
        <end position="1069"/>
    </location>
</feature>
<dbReference type="InterPro" id="IPR009081">
    <property type="entry name" value="PP-bd_ACP"/>
</dbReference>
<dbReference type="SUPFAM" id="SSF51161">
    <property type="entry name" value="Trimeric LpxA-like enzymes"/>
    <property type="match status" value="3"/>
</dbReference>
<dbReference type="InterPro" id="IPR045851">
    <property type="entry name" value="AMP-bd_C_sf"/>
</dbReference>
<dbReference type="Proteomes" id="UP001049176">
    <property type="component" value="Chromosome 3"/>
</dbReference>
<dbReference type="PANTHER" id="PTHR43201">
    <property type="entry name" value="ACYL-COA SYNTHETASE"/>
    <property type="match status" value="1"/>
</dbReference>
<dbReference type="GO" id="GO:0006631">
    <property type="term" value="P:fatty acid metabolic process"/>
    <property type="evidence" value="ECO:0007669"/>
    <property type="project" value="TreeGrafter"/>
</dbReference>
<dbReference type="Pfam" id="PF00501">
    <property type="entry name" value="AMP-binding"/>
    <property type="match status" value="1"/>
</dbReference>
<organism evidence="3 4">
    <name type="scientific">Marasmius oreades</name>
    <name type="common">fairy-ring Marasmius</name>
    <dbReference type="NCBI Taxonomy" id="181124"/>
    <lineage>
        <taxon>Eukaryota</taxon>
        <taxon>Fungi</taxon>
        <taxon>Dikarya</taxon>
        <taxon>Basidiomycota</taxon>
        <taxon>Agaricomycotina</taxon>
        <taxon>Agaricomycetes</taxon>
        <taxon>Agaricomycetidae</taxon>
        <taxon>Agaricales</taxon>
        <taxon>Marasmiineae</taxon>
        <taxon>Marasmiaceae</taxon>
        <taxon>Marasmius</taxon>
    </lineage>
</organism>
<keyword evidence="1" id="KW-0812">Transmembrane</keyword>
<proteinExistence type="predicted"/>
<dbReference type="SUPFAM" id="SSF56801">
    <property type="entry name" value="Acetyl-CoA synthetase-like"/>
    <property type="match status" value="2"/>
</dbReference>
<dbReference type="Gene3D" id="1.10.1200.10">
    <property type="entry name" value="ACP-like"/>
    <property type="match status" value="1"/>
</dbReference>
<protein>
    <submittedName>
        <fullName evidence="3">NRPS-like protein biosynthetic cluster</fullName>
    </submittedName>
</protein>
<dbReference type="InterPro" id="IPR042099">
    <property type="entry name" value="ANL_N_sf"/>
</dbReference>
<feature type="transmembrane region" description="Helical" evidence="1">
    <location>
        <begin position="907"/>
        <end position="931"/>
    </location>
</feature>
<dbReference type="PANTHER" id="PTHR43201:SF10">
    <property type="entry name" value="CARRIER DOMAIN-CONTAINING PROTEIN"/>
    <property type="match status" value="1"/>
</dbReference>
<dbReference type="PROSITE" id="PS50075">
    <property type="entry name" value="CARRIER"/>
    <property type="match status" value="1"/>
</dbReference>
<reference evidence="3" key="1">
    <citation type="journal article" date="2021" name="Genome Biol. Evol.">
        <title>The assembled and annotated genome of the fairy-ring fungus Marasmius oreades.</title>
        <authorList>
            <person name="Hiltunen M."/>
            <person name="Ament-Velasquez S.L."/>
            <person name="Johannesson H."/>
        </authorList>
    </citation>
    <scope>NUCLEOTIDE SEQUENCE</scope>
    <source>
        <strain evidence="3">03SP1</strain>
    </source>
</reference>
<name>A0A9P7UVM5_9AGAR</name>
<comment type="caution">
    <text evidence="3">The sequence shown here is derived from an EMBL/GenBank/DDBJ whole genome shotgun (WGS) entry which is preliminary data.</text>
</comment>
<evidence type="ECO:0000259" key="2">
    <source>
        <dbReference type="PROSITE" id="PS50075"/>
    </source>
</evidence>
<evidence type="ECO:0000256" key="1">
    <source>
        <dbReference type="SAM" id="Phobius"/>
    </source>
</evidence>
<dbReference type="OrthoDB" id="3633556at2759"/>
<feature type="domain" description="Carrier" evidence="2">
    <location>
        <begin position="690"/>
        <end position="764"/>
    </location>
</feature>
<dbReference type="RefSeq" id="XP_043011016.1">
    <property type="nucleotide sequence ID" value="XM_043149932.1"/>
</dbReference>
<feature type="transmembrane region" description="Helical" evidence="1">
    <location>
        <begin position="869"/>
        <end position="887"/>
    </location>
</feature>
<dbReference type="Gene3D" id="3.30.300.30">
    <property type="match status" value="1"/>
</dbReference>
<keyword evidence="1" id="KW-1133">Transmembrane helix</keyword>
<gene>
    <name evidence="3" type="ORF">E1B28_005374</name>
</gene>
<dbReference type="SUPFAM" id="SSF47336">
    <property type="entry name" value="ACP-like"/>
    <property type="match status" value="1"/>
</dbReference>
<feature type="transmembrane region" description="Helical" evidence="1">
    <location>
        <begin position="825"/>
        <end position="849"/>
    </location>
</feature>
<dbReference type="GO" id="GO:0031956">
    <property type="term" value="F:medium-chain fatty acid-CoA ligase activity"/>
    <property type="evidence" value="ECO:0007669"/>
    <property type="project" value="TreeGrafter"/>
</dbReference>
<dbReference type="GeneID" id="66074450"/>
<keyword evidence="4" id="KW-1185">Reference proteome</keyword>
<dbReference type="Gene3D" id="2.160.10.10">
    <property type="entry name" value="Hexapeptide repeat proteins"/>
    <property type="match status" value="1"/>
</dbReference>